<organism evidence="2 3">
    <name type="scientific">Bacillus safensis</name>
    <dbReference type="NCBI Taxonomy" id="561879"/>
    <lineage>
        <taxon>Bacteria</taxon>
        <taxon>Bacillati</taxon>
        <taxon>Bacillota</taxon>
        <taxon>Bacilli</taxon>
        <taxon>Bacillales</taxon>
        <taxon>Bacillaceae</taxon>
        <taxon>Bacillus</taxon>
    </lineage>
</organism>
<evidence type="ECO:0000313" key="2">
    <source>
        <dbReference type="EMBL" id="BBP87318.1"/>
    </source>
</evidence>
<dbReference type="Gene3D" id="3.60.40.10">
    <property type="entry name" value="PPM-type phosphatase domain"/>
    <property type="match status" value="1"/>
</dbReference>
<accession>A0A5S9M3L2</accession>
<reference evidence="2 3" key="1">
    <citation type="submission" date="2019-12" db="EMBL/GenBank/DDBJ databases">
        <title>Full genome sequence of a Bacillus safensis strain isolated from commercially available natto in Indonesia.</title>
        <authorList>
            <person name="Yoshida M."/>
            <person name="Uomi M."/>
            <person name="Waturangi D."/>
            <person name="Ekaputri J.J."/>
            <person name="Setiamarga D.H.E."/>
        </authorList>
    </citation>
    <scope>NUCLEOTIDE SEQUENCE [LARGE SCALE GENOMIC DNA]</scope>
    <source>
        <strain evidence="2 3">IDN1</strain>
    </source>
</reference>
<name>A0A5S9M3L2_BACIA</name>
<gene>
    <name evidence="2" type="ORF">BsIDN1_09360</name>
</gene>
<dbReference type="InterPro" id="IPR001932">
    <property type="entry name" value="PPM-type_phosphatase-like_dom"/>
</dbReference>
<protein>
    <recommendedName>
        <fullName evidence="1">PPM-type phosphatase domain-containing protein</fullName>
    </recommendedName>
</protein>
<dbReference type="Proteomes" id="UP000464658">
    <property type="component" value="Chromosome"/>
</dbReference>
<dbReference type="AlphaFoldDB" id="A0A5S9M3L2"/>
<dbReference type="InterPro" id="IPR039248">
    <property type="entry name" value="Ptase_RsbX"/>
</dbReference>
<dbReference type="Pfam" id="PF13672">
    <property type="entry name" value="PP2C_2"/>
    <property type="match status" value="1"/>
</dbReference>
<dbReference type="SUPFAM" id="SSF81606">
    <property type="entry name" value="PP2C-like"/>
    <property type="match status" value="1"/>
</dbReference>
<feature type="domain" description="PPM-type phosphatase" evidence="1">
    <location>
        <begin position="23"/>
        <end position="70"/>
    </location>
</feature>
<dbReference type="PANTHER" id="PTHR35801">
    <property type="entry name" value="PHOSPHOSERINE PHOSPHATASE RSBX"/>
    <property type="match status" value="1"/>
</dbReference>
<sequence length="115" mass="12648">MKQIEQHEHVNAIIYQSNKEGKPCCGDSFFFIKADDEELICAVADGLGSGQYANESSSLVSEIVEEYGHEDVAALIDRCNQAMKNKTRGHCGHIKGEFFPSSNLPIVRLAIFGLS</sequence>
<dbReference type="InterPro" id="IPR036457">
    <property type="entry name" value="PPM-type-like_dom_sf"/>
</dbReference>
<dbReference type="EMBL" id="AP021906">
    <property type="protein sequence ID" value="BBP87318.1"/>
    <property type="molecule type" value="Genomic_DNA"/>
</dbReference>
<proteinExistence type="predicted"/>
<dbReference type="PANTHER" id="PTHR35801:SF1">
    <property type="entry name" value="PHOSPHOSERINE PHOSPHATASE RSBX"/>
    <property type="match status" value="1"/>
</dbReference>
<evidence type="ECO:0000313" key="3">
    <source>
        <dbReference type="Proteomes" id="UP000464658"/>
    </source>
</evidence>
<evidence type="ECO:0000259" key="1">
    <source>
        <dbReference type="Pfam" id="PF13672"/>
    </source>
</evidence>